<proteinExistence type="predicted"/>
<protein>
    <submittedName>
        <fullName evidence="2">Uncharacterized protein</fullName>
    </submittedName>
</protein>
<sequence>MGRARRRDVQSTRAKLCRPGTPGRIRRGARRGDVAVISSLRHRRGGRRGGPLKRASALHAPFVTAPGIARRQLAGGACERRTPETLCG</sequence>
<feature type="region of interest" description="Disordered" evidence="1">
    <location>
        <begin position="1"/>
        <end position="27"/>
    </location>
</feature>
<organism evidence="2 3">
    <name type="scientific">Eumeta variegata</name>
    <name type="common">Bagworm moth</name>
    <name type="synonym">Eumeta japonica</name>
    <dbReference type="NCBI Taxonomy" id="151549"/>
    <lineage>
        <taxon>Eukaryota</taxon>
        <taxon>Metazoa</taxon>
        <taxon>Ecdysozoa</taxon>
        <taxon>Arthropoda</taxon>
        <taxon>Hexapoda</taxon>
        <taxon>Insecta</taxon>
        <taxon>Pterygota</taxon>
        <taxon>Neoptera</taxon>
        <taxon>Endopterygota</taxon>
        <taxon>Lepidoptera</taxon>
        <taxon>Glossata</taxon>
        <taxon>Ditrysia</taxon>
        <taxon>Tineoidea</taxon>
        <taxon>Psychidae</taxon>
        <taxon>Oiketicinae</taxon>
        <taxon>Eumeta</taxon>
    </lineage>
</organism>
<comment type="caution">
    <text evidence="2">The sequence shown here is derived from an EMBL/GenBank/DDBJ whole genome shotgun (WGS) entry which is preliminary data.</text>
</comment>
<name>A0A4C1WVQ7_EUMVA</name>
<evidence type="ECO:0000313" key="3">
    <source>
        <dbReference type="Proteomes" id="UP000299102"/>
    </source>
</evidence>
<reference evidence="2 3" key="1">
    <citation type="journal article" date="2019" name="Commun. Biol.">
        <title>The bagworm genome reveals a unique fibroin gene that provides high tensile strength.</title>
        <authorList>
            <person name="Kono N."/>
            <person name="Nakamura H."/>
            <person name="Ohtoshi R."/>
            <person name="Tomita M."/>
            <person name="Numata K."/>
            <person name="Arakawa K."/>
        </authorList>
    </citation>
    <scope>NUCLEOTIDE SEQUENCE [LARGE SCALE GENOMIC DNA]</scope>
</reference>
<evidence type="ECO:0000256" key="1">
    <source>
        <dbReference type="SAM" id="MobiDB-lite"/>
    </source>
</evidence>
<keyword evidence="3" id="KW-1185">Reference proteome</keyword>
<dbReference type="AlphaFoldDB" id="A0A4C1WVQ7"/>
<evidence type="ECO:0000313" key="2">
    <source>
        <dbReference type="EMBL" id="GBP54970.1"/>
    </source>
</evidence>
<gene>
    <name evidence="2" type="ORF">EVAR_50414_1</name>
</gene>
<dbReference type="EMBL" id="BGZK01000658">
    <property type="protein sequence ID" value="GBP54970.1"/>
    <property type="molecule type" value="Genomic_DNA"/>
</dbReference>
<accession>A0A4C1WVQ7</accession>
<dbReference type="Proteomes" id="UP000299102">
    <property type="component" value="Unassembled WGS sequence"/>
</dbReference>